<accession>A0A8C4T9V7</accession>
<dbReference type="Proteomes" id="UP000694620">
    <property type="component" value="Chromosome 17"/>
</dbReference>
<organism evidence="5 6">
    <name type="scientific">Erpetoichthys calabaricus</name>
    <name type="common">Rope fish</name>
    <name type="synonym">Calamoichthys calabaricus</name>
    <dbReference type="NCBI Taxonomy" id="27687"/>
    <lineage>
        <taxon>Eukaryota</taxon>
        <taxon>Metazoa</taxon>
        <taxon>Chordata</taxon>
        <taxon>Craniata</taxon>
        <taxon>Vertebrata</taxon>
        <taxon>Euteleostomi</taxon>
        <taxon>Actinopterygii</taxon>
        <taxon>Polypteriformes</taxon>
        <taxon>Polypteridae</taxon>
        <taxon>Erpetoichthys</taxon>
    </lineage>
</organism>
<name>A0A8C4T9V7_ERPCA</name>
<dbReference type="PROSITE" id="PS50835">
    <property type="entry name" value="IG_LIKE"/>
    <property type="match status" value="1"/>
</dbReference>
<feature type="compositionally biased region" description="Basic and acidic residues" evidence="2">
    <location>
        <begin position="228"/>
        <end position="240"/>
    </location>
</feature>
<reference evidence="5" key="3">
    <citation type="submission" date="2025-09" db="UniProtKB">
        <authorList>
            <consortium name="Ensembl"/>
        </authorList>
    </citation>
    <scope>IDENTIFICATION</scope>
</reference>
<dbReference type="Pfam" id="PF13927">
    <property type="entry name" value="Ig_3"/>
    <property type="match status" value="1"/>
</dbReference>
<dbReference type="InterPro" id="IPR036179">
    <property type="entry name" value="Ig-like_dom_sf"/>
</dbReference>
<protein>
    <submittedName>
        <fullName evidence="5">CD79a molecule, immunoglobulin-associated alpha</fullName>
    </submittedName>
</protein>
<dbReference type="InterPro" id="IPR013783">
    <property type="entry name" value="Ig-like_fold"/>
</dbReference>
<dbReference type="Ensembl" id="ENSECRT00000028221.1">
    <property type="protein sequence ID" value="ENSECRP00000027644.1"/>
    <property type="gene ID" value="ENSECRG00000018725.1"/>
</dbReference>
<evidence type="ECO:0000256" key="2">
    <source>
        <dbReference type="SAM" id="MobiDB-lite"/>
    </source>
</evidence>
<dbReference type="PANTHER" id="PTHR14334">
    <property type="entry name" value="B-CELL ANTIGEN RECEPTOR COMPLEX-ASSOCIATED PROTEIN"/>
    <property type="match status" value="1"/>
</dbReference>
<evidence type="ECO:0000259" key="4">
    <source>
        <dbReference type="PROSITE" id="PS50835"/>
    </source>
</evidence>
<dbReference type="AlphaFoldDB" id="A0A8C4T9V7"/>
<feature type="transmembrane region" description="Helical" evidence="3">
    <location>
        <begin position="157"/>
        <end position="179"/>
    </location>
</feature>
<gene>
    <name evidence="5" type="primary">cd79a</name>
</gene>
<evidence type="ECO:0000313" key="6">
    <source>
        <dbReference type="Proteomes" id="UP000694620"/>
    </source>
</evidence>
<feature type="domain" description="Ig-like" evidence="4">
    <location>
        <begin position="32"/>
        <end position="139"/>
    </location>
</feature>
<dbReference type="InterPro" id="IPR003599">
    <property type="entry name" value="Ig_sub"/>
</dbReference>
<dbReference type="GeneTree" id="ENSGT00940000154363"/>
<evidence type="ECO:0000256" key="3">
    <source>
        <dbReference type="SAM" id="Phobius"/>
    </source>
</evidence>
<dbReference type="SUPFAM" id="SSF48726">
    <property type="entry name" value="Immunoglobulin"/>
    <property type="match status" value="1"/>
</dbReference>
<reference evidence="5" key="1">
    <citation type="submission" date="2021-06" db="EMBL/GenBank/DDBJ databases">
        <authorList>
            <consortium name="Wellcome Sanger Institute Data Sharing"/>
        </authorList>
    </citation>
    <scope>NUCLEOTIDE SEQUENCE [LARGE SCALE GENOMIC DNA]</scope>
</reference>
<dbReference type="InterPro" id="IPR007110">
    <property type="entry name" value="Ig-like_dom"/>
</dbReference>
<dbReference type="GO" id="GO:0009897">
    <property type="term" value="C:external side of plasma membrane"/>
    <property type="evidence" value="ECO:0007669"/>
    <property type="project" value="TreeGrafter"/>
</dbReference>
<dbReference type="GO" id="GO:0050853">
    <property type="term" value="P:B cell receptor signaling pathway"/>
    <property type="evidence" value="ECO:0007669"/>
    <property type="project" value="TreeGrafter"/>
</dbReference>
<dbReference type="Gene3D" id="2.60.40.10">
    <property type="entry name" value="Immunoglobulins"/>
    <property type="match status" value="1"/>
</dbReference>
<keyword evidence="3" id="KW-1133">Transmembrane helix</keyword>
<proteinExistence type="predicted"/>
<feature type="region of interest" description="Disordered" evidence="2">
    <location>
        <begin position="219"/>
        <end position="240"/>
    </location>
</feature>
<evidence type="ECO:0000313" key="5">
    <source>
        <dbReference type="Ensembl" id="ENSECRP00000027644.1"/>
    </source>
</evidence>
<sequence>MALWVSESFVLASLVTVKHMAMSKWLGLLIIPALLVSCSIGVEFSNEPHSQTKFLGESCILSCEYNNIYKSATWTKINKTENNMTRTKVTDNAQCNQTASSEANNCTLKFSSVTFNDTGLYFCSVDDDDSFGTYLRVISLPSKRILNLNEDAKNKIITIQGVILFLCVIIPGLIMLINARRNIKIFTKIKHKEEDDDNLYEGLNLDDMNSMYHDISHSKAHSPYQDVGRMHSSDSQLEKP</sequence>
<dbReference type="GO" id="GO:0030183">
    <property type="term" value="P:B cell differentiation"/>
    <property type="evidence" value="ECO:0007669"/>
    <property type="project" value="TreeGrafter"/>
</dbReference>
<keyword evidence="3" id="KW-0472">Membrane</keyword>
<dbReference type="PANTHER" id="PTHR14334:SF1">
    <property type="entry name" value="B-CELL ANTIGEN RECEPTOR COMPLEX-ASSOCIATED PROTEIN ALPHA CHAIN"/>
    <property type="match status" value="1"/>
</dbReference>
<dbReference type="GO" id="GO:0019815">
    <property type="term" value="C:B cell receptor complex"/>
    <property type="evidence" value="ECO:0007669"/>
    <property type="project" value="TreeGrafter"/>
</dbReference>
<dbReference type="SMART" id="SM00409">
    <property type="entry name" value="IG"/>
    <property type="match status" value="1"/>
</dbReference>
<keyword evidence="3" id="KW-0812">Transmembrane</keyword>
<keyword evidence="6" id="KW-1185">Reference proteome</keyword>
<evidence type="ECO:0000256" key="1">
    <source>
        <dbReference type="ARBA" id="ARBA00023319"/>
    </source>
</evidence>
<keyword evidence="1" id="KW-0393">Immunoglobulin domain</keyword>
<reference evidence="5" key="2">
    <citation type="submission" date="2025-08" db="UniProtKB">
        <authorList>
            <consortium name="Ensembl"/>
        </authorList>
    </citation>
    <scope>IDENTIFICATION</scope>
</reference>